<dbReference type="AlphaFoldDB" id="A0AAV1UA12"/>
<evidence type="ECO:0000313" key="2">
    <source>
        <dbReference type="Proteomes" id="UP001162060"/>
    </source>
</evidence>
<proteinExistence type="predicted"/>
<gene>
    <name evidence="1" type="ORF">PM001_LOCUS16599</name>
</gene>
<reference evidence="1" key="1">
    <citation type="submission" date="2024-01" db="EMBL/GenBank/DDBJ databases">
        <authorList>
            <person name="Webb A."/>
        </authorList>
    </citation>
    <scope>NUCLEOTIDE SEQUENCE</scope>
    <source>
        <strain evidence="1">Pm1</strain>
    </source>
</reference>
<evidence type="ECO:0000313" key="1">
    <source>
        <dbReference type="EMBL" id="CAK7931449.1"/>
    </source>
</evidence>
<dbReference type="EMBL" id="CAKLBY020000175">
    <property type="protein sequence ID" value="CAK7931449.1"/>
    <property type="molecule type" value="Genomic_DNA"/>
</dbReference>
<protein>
    <submittedName>
        <fullName evidence="1">Uncharacterized protein</fullName>
    </submittedName>
</protein>
<accession>A0AAV1UA12</accession>
<name>A0AAV1UA12_9STRA</name>
<comment type="caution">
    <text evidence="1">The sequence shown here is derived from an EMBL/GenBank/DDBJ whole genome shotgun (WGS) entry which is preliminary data.</text>
</comment>
<dbReference type="Proteomes" id="UP001162060">
    <property type="component" value="Unassembled WGS sequence"/>
</dbReference>
<sequence length="38" mass="4232">MQIPNTCCVQSELILADLLTKAIDQHEVEKLRSLAGLH</sequence>
<organism evidence="1 2">
    <name type="scientific">Peronospora matthiolae</name>
    <dbReference type="NCBI Taxonomy" id="2874970"/>
    <lineage>
        <taxon>Eukaryota</taxon>
        <taxon>Sar</taxon>
        <taxon>Stramenopiles</taxon>
        <taxon>Oomycota</taxon>
        <taxon>Peronosporomycetes</taxon>
        <taxon>Peronosporales</taxon>
        <taxon>Peronosporaceae</taxon>
        <taxon>Peronospora</taxon>
    </lineage>
</organism>